<evidence type="ECO:0000313" key="2">
    <source>
        <dbReference type="EMBL" id="KAD7478505.1"/>
    </source>
</evidence>
<keyword evidence="3" id="KW-1185">Reference proteome</keyword>
<evidence type="ECO:0000313" key="3">
    <source>
        <dbReference type="Proteomes" id="UP000326396"/>
    </source>
</evidence>
<protein>
    <submittedName>
        <fullName evidence="2">Uncharacterized protein</fullName>
    </submittedName>
</protein>
<name>A0A5N6Q1I8_9ASTR</name>
<evidence type="ECO:0000256" key="1">
    <source>
        <dbReference type="SAM" id="MobiDB-lite"/>
    </source>
</evidence>
<comment type="caution">
    <text evidence="2">The sequence shown here is derived from an EMBL/GenBank/DDBJ whole genome shotgun (WGS) entry which is preliminary data.</text>
</comment>
<dbReference type="Proteomes" id="UP000326396">
    <property type="component" value="Linkage Group LG1"/>
</dbReference>
<organism evidence="2 3">
    <name type="scientific">Mikania micrantha</name>
    <name type="common">bitter vine</name>
    <dbReference type="NCBI Taxonomy" id="192012"/>
    <lineage>
        <taxon>Eukaryota</taxon>
        <taxon>Viridiplantae</taxon>
        <taxon>Streptophyta</taxon>
        <taxon>Embryophyta</taxon>
        <taxon>Tracheophyta</taxon>
        <taxon>Spermatophyta</taxon>
        <taxon>Magnoliopsida</taxon>
        <taxon>eudicotyledons</taxon>
        <taxon>Gunneridae</taxon>
        <taxon>Pentapetalae</taxon>
        <taxon>asterids</taxon>
        <taxon>campanulids</taxon>
        <taxon>Asterales</taxon>
        <taxon>Asteraceae</taxon>
        <taxon>Asteroideae</taxon>
        <taxon>Heliantheae alliance</taxon>
        <taxon>Eupatorieae</taxon>
        <taxon>Mikania</taxon>
    </lineage>
</organism>
<feature type="compositionally biased region" description="Polar residues" evidence="1">
    <location>
        <begin position="173"/>
        <end position="204"/>
    </location>
</feature>
<proteinExistence type="predicted"/>
<reference evidence="2 3" key="1">
    <citation type="submission" date="2019-05" db="EMBL/GenBank/DDBJ databases">
        <title>Mikania micrantha, genome provides insights into the molecular mechanism of rapid growth.</title>
        <authorList>
            <person name="Liu B."/>
        </authorList>
    </citation>
    <scope>NUCLEOTIDE SEQUENCE [LARGE SCALE GENOMIC DNA]</scope>
    <source>
        <strain evidence="2">NLD-2019</strain>
        <tissue evidence="2">Leaf</tissue>
    </source>
</reference>
<sequence>MEKLERANQALQRELENLKMSGGKGRTRDTQVFHICDSCGELSHVYMDCPGQGGREEEVNQLYGDQKLYDMNSRGQVTASLMGFFETSLAADVFQHKVECLTFNRQSEEIAENRAYRRSMINTHKEYQNRDFLFNKEIRHELDYEREYPDTVRPHPTDWANLPPYAETHQLPRRSQSNSSNWLSPYPQTQDPGASSSSETDPLNTTLQLSLFESIFGESYSKPPYDD</sequence>
<gene>
    <name evidence="2" type="ORF">E3N88_01641</name>
</gene>
<dbReference type="EMBL" id="SZYD01000001">
    <property type="protein sequence ID" value="KAD7478505.1"/>
    <property type="molecule type" value="Genomic_DNA"/>
</dbReference>
<feature type="region of interest" description="Disordered" evidence="1">
    <location>
        <begin position="170"/>
        <end position="204"/>
    </location>
</feature>
<dbReference type="AlphaFoldDB" id="A0A5N6Q1I8"/>
<accession>A0A5N6Q1I8</accession>